<name>L8HA11_ACACF</name>
<dbReference type="InterPro" id="IPR009447">
    <property type="entry name" value="PIGW/GWT1"/>
</dbReference>
<feature type="transmembrane region" description="Helical" evidence="5">
    <location>
        <begin position="221"/>
        <end position="241"/>
    </location>
</feature>
<feature type="transmembrane region" description="Helical" evidence="5">
    <location>
        <begin position="402"/>
        <end position="423"/>
    </location>
</feature>
<feature type="transmembrane region" description="Helical" evidence="5">
    <location>
        <begin position="248"/>
        <end position="267"/>
    </location>
</feature>
<evidence type="ECO:0000256" key="4">
    <source>
        <dbReference type="ARBA" id="ARBA00023136"/>
    </source>
</evidence>
<feature type="transmembrane region" description="Helical" evidence="5">
    <location>
        <begin position="162"/>
        <end position="179"/>
    </location>
</feature>
<keyword evidence="7" id="KW-1185">Reference proteome</keyword>
<dbReference type="Proteomes" id="UP000011083">
    <property type="component" value="Unassembled WGS sequence"/>
</dbReference>
<feature type="transmembrane region" description="Helical" evidence="5">
    <location>
        <begin position="325"/>
        <end position="347"/>
    </location>
</feature>
<feature type="transmembrane region" description="Helical" evidence="5">
    <location>
        <begin position="55"/>
        <end position="72"/>
    </location>
</feature>
<dbReference type="EMBL" id="KB007885">
    <property type="protein sequence ID" value="ELR22369.1"/>
    <property type="molecule type" value="Genomic_DNA"/>
</dbReference>
<dbReference type="OrthoDB" id="15270at2759"/>
<protein>
    <submittedName>
        <fullName evidence="6">Phosphatidylinositol glycan, class W, putative</fullName>
    </submittedName>
</protein>
<keyword evidence="4 5" id="KW-0472">Membrane</keyword>
<dbReference type="RefSeq" id="XP_004367625.1">
    <property type="nucleotide sequence ID" value="XM_004367568.1"/>
</dbReference>
<dbReference type="OMA" id="GLYVMQP"/>
<evidence type="ECO:0000256" key="3">
    <source>
        <dbReference type="ARBA" id="ARBA00022989"/>
    </source>
</evidence>
<dbReference type="AlphaFoldDB" id="L8HA11"/>
<keyword evidence="3 5" id="KW-1133">Transmembrane helix</keyword>
<evidence type="ECO:0000256" key="1">
    <source>
        <dbReference type="ARBA" id="ARBA00004141"/>
    </source>
</evidence>
<feature type="transmembrane region" description="Helical" evidence="5">
    <location>
        <begin position="23"/>
        <end position="43"/>
    </location>
</feature>
<dbReference type="PIRSF" id="PIRSF017321">
    <property type="entry name" value="GWT1"/>
    <property type="match status" value="1"/>
</dbReference>
<dbReference type="KEGG" id="acan:ACA1_253660"/>
<evidence type="ECO:0000256" key="5">
    <source>
        <dbReference type="SAM" id="Phobius"/>
    </source>
</evidence>
<dbReference type="GO" id="GO:0006506">
    <property type="term" value="P:GPI anchor biosynthetic process"/>
    <property type="evidence" value="ECO:0007669"/>
    <property type="project" value="InterPro"/>
</dbReference>
<evidence type="ECO:0000256" key="2">
    <source>
        <dbReference type="ARBA" id="ARBA00022692"/>
    </source>
</evidence>
<dbReference type="GeneID" id="14923303"/>
<dbReference type="GO" id="GO:0032216">
    <property type="term" value="F:glucosaminyl-phosphatidylinositol O-acyltransferase activity"/>
    <property type="evidence" value="ECO:0007669"/>
    <property type="project" value="TreeGrafter"/>
</dbReference>
<gene>
    <name evidence="6" type="ORF">ACA1_253660</name>
</gene>
<reference evidence="6 7" key="1">
    <citation type="journal article" date="2013" name="Genome Biol.">
        <title>Genome of Acanthamoeba castellanii highlights extensive lateral gene transfer and early evolution of tyrosine kinase signaling.</title>
        <authorList>
            <person name="Clarke M."/>
            <person name="Lohan A.J."/>
            <person name="Liu B."/>
            <person name="Lagkouvardos I."/>
            <person name="Roy S."/>
            <person name="Zafar N."/>
            <person name="Bertelli C."/>
            <person name="Schilde C."/>
            <person name="Kianianmomeni A."/>
            <person name="Burglin T.R."/>
            <person name="Frech C."/>
            <person name="Turcotte B."/>
            <person name="Kopec K.O."/>
            <person name="Synnott J.M."/>
            <person name="Choo C."/>
            <person name="Paponov I."/>
            <person name="Finkler A."/>
            <person name="Soon Heng Tan C."/>
            <person name="Hutchins A.P."/>
            <person name="Weinmeier T."/>
            <person name="Rattei T."/>
            <person name="Chu J.S."/>
            <person name="Gimenez G."/>
            <person name="Irimia M."/>
            <person name="Rigden D.J."/>
            <person name="Fitzpatrick D.A."/>
            <person name="Lorenzo-Morales J."/>
            <person name="Bateman A."/>
            <person name="Chiu C.H."/>
            <person name="Tang P."/>
            <person name="Hegemann P."/>
            <person name="Fromm H."/>
            <person name="Raoult D."/>
            <person name="Greub G."/>
            <person name="Miranda-Saavedra D."/>
            <person name="Chen N."/>
            <person name="Nash P."/>
            <person name="Ginger M.L."/>
            <person name="Horn M."/>
            <person name="Schaap P."/>
            <person name="Caler L."/>
            <person name="Loftus B."/>
        </authorList>
    </citation>
    <scope>NUCLEOTIDE SEQUENCE [LARGE SCALE GENOMIC DNA]</scope>
    <source>
        <strain evidence="6 7">Neff</strain>
    </source>
</reference>
<feature type="transmembrane region" description="Helical" evidence="5">
    <location>
        <begin position="78"/>
        <end position="96"/>
    </location>
</feature>
<evidence type="ECO:0000313" key="7">
    <source>
        <dbReference type="Proteomes" id="UP000011083"/>
    </source>
</evidence>
<evidence type="ECO:0000313" key="6">
    <source>
        <dbReference type="EMBL" id="ELR22369.1"/>
    </source>
</evidence>
<sequence>MSSYKEEKEAFVSNLHGTSMGEVALVALTIPVTYLLHSVVVSLCSRSAPDFGAPLRFVVDFVCLVLPMLATFTMPHTVPLVFAGVLLLCAALDAYSRWRHNTSCFMTSGARDSDAAPMLVGKYKPFLSMYRTAMMLCTCIAILAVDFPIFPRRFAKTETYGTSLMDMGVGSFLLSNALVYRQTRRKSVVNLLLRMAPLLVLGCVRLLTVKSTDYQEHVTEYGVHWNFFFTLAAVSLLAGLCNVSEAKGAVYGLLLALAYQAALGLGLRDYILHAPRVDLLSQNKEGVFSAIGKITTQTSVWQWTQLTSIAMLLVDRKTRRDGWRLVMRLAALDVLLWVVTLAVDAYVEPSSRRMMNLTYVLSTLAQNLLTLCLVVLVSMLANLMVGLVNFSMKTLYAGDSEALGVLTGYMLAVCGLASVLHSFNITIKFW</sequence>
<dbReference type="STRING" id="1257118.L8HA11"/>
<comment type="subcellular location">
    <subcellularLocation>
        <location evidence="1">Membrane</location>
        <topology evidence="1">Multi-pass membrane protein</topology>
    </subcellularLocation>
</comment>
<dbReference type="GO" id="GO:0072659">
    <property type="term" value="P:protein localization to plasma membrane"/>
    <property type="evidence" value="ECO:0007669"/>
    <property type="project" value="TreeGrafter"/>
</dbReference>
<dbReference type="VEuPathDB" id="AmoebaDB:ACA1_253660"/>
<keyword evidence="2 5" id="KW-0812">Transmembrane</keyword>
<dbReference type="GO" id="GO:0016020">
    <property type="term" value="C:membrane"/>
    <property type="evidence" value="ECO:0007669"/>
    <property type="project" value="UniProtKB-SubCell"/>
</dbReference>
<dbReference type="GO" id="GO:0005783">
    <property type="term" value="C:endoplasmic reticulum"/>
    <property type="evidence" value="ECO:0007669"/>
    <property type="project" value="TreeGrafter"/>
</dbReference>
<proteinExistence type="predicted"/>
<accession>L8HA11</accession>
<feature type="transmembrane region" description="Helical" evidence="5">
    <location>
        <begin position="191"/>
        <end position="209"/>
    </location>
</feature>
<feature type="transmembrane region" description="Helical" evidence="5">
    <location>
        <begin position="367"/>
        <end position="390"/>
    </location>
</feature>
<dbReference type="Pfam" id="PF06423">
    <property type="entry name" value="GWT1"/>
    <property type="match status" value="1"/>
</dbReference>
<organism evidence="6 7">
    <name type="scientific">Acanthamoeba castellanii (strain ATCC 30010 / Neff)</name>
    <dbReference type="NCBI Taxonomy" id="1257118"/>
    <lineage>
        <taxon>Eukaryota</taxon>
        <taxon>Amoebozoa</taxon>
        <taxon>Discosea</taxon>
        <taxon>Longamoebia</taxon>
        <taxon>Centramoebida</taxon>
        <taxon>Acanthamoebidae</taxon>
        <taxon>Acanthamoeba</taxon>
    </lineage>
</organism>
<feature type="transmembrane region" description="Helical" evidence="5">
    <location>
        <begin position="132"/>
        <end position="150"/>
    </location>
</feature>
<dbReference type="PANTHER" id="PTHR20661">
    <property type="entry name" value="PHOSPHATIDYLINOSITOL-GLYCAN BIOSYNTHESIS CLASS W PROTEIN"/>
    <property type="match status" value="1"/>
</dbReference>
<dbReference type="PANTHER" id="PTHR20661:SF0">
    <property type="entry name" value="PHOSPHATIDYLINOSITOL-GLYCAN BIOSYNTHESIS CLASS W PROTEIN"/>
    <property type="match status" value="1"/>
</dbReference>